<proteinExistence type="predicted"/>
<accession>A0A0E9TSY4</accession>
<evidence type="ECO:0000313" key="1">
    <source>
        <dbReference type="EMBL" id="JAH56015.1"/>
    </source>
</evidence>
<name>A0A0E9TSY4_ANGAN</name>
<organism evidence="1">
    <name type="scientific">Anguilla anguilla</name>
    <name type="common">European freshwater eel</name>
    <name type="synonym">Muraena anguilla</name>
    <dbReference type="NCBI Taxonomy" id="7936"/>
    <lineage>
        <taxon>Eukaryota</taxon>
        <taxon>Metazoa</taxon>
        <taxon>Chordata</taxon>
        <taxon>Craniata</taxon>
        <taxon>Vertebrata</taxon>
        <taxon>Euteleostomi</taxon>
        <taxon>Actinopterygii</taxon>
        <taxon>Neopterygii</taxon>
        <taxon>Teleostei</taxon>
        <taxon>Anguilliformes</taxon>
        <taxon>Anguillidae</taxon>
        <taxon>Anguilla</taxon>
    </lineage>
</organism>
<protein>
    <submittedName>
        <fullName evidence="1">Uncharacterized protein</fullName>
    </submittedName>
</protein>
<reference evidence="1" key="1">
    <citation type="submission" date="2014-11" db="EMBL/GenBank/DDBJ databases">
        <authorList>
            <person name="Amaro Gonzalez C."/>
        </authorList>
    </citation>
    <scope>NUCLEOTIDE SEQUENCE</scope>
</reference>
<dbReference type="EMBL" id="GBXM01052562">
    <property type="protein sequence ID" value="JAH56015.1"/>
    <property type="molecule type" value="Transcribed_RNA"/>
</dbReference>
<dbReference type="AlphaFoldDB" id="A0A0E9TSY4"/>
<sequence length="22" mass="2582">MFIFYVSVNACIVDFQIFRDGP</sequence>
<reference evidence="1" key="2">
    <citation type="journal article" date="2015" name="Fish Shellfish Immunol.">
        <title>Early steps in the European eel (Anguilla anguilla)-Vibrio vulnificus interaction in the gills: Role of the RtxA13 toxin.</title>
        <authorList>
            <person name="Callol A."/>
            <person name="Pajuelo D."/>
            <person name="Ebbesson L."/>
            <person name="Teles M."/>
            <person name="MacKenzie S."/>
            <person name="Amaro C."/>
        </authorList>
    </citation>
    <scope>NUCLEOTIDE SEQUENCE</scope>
</reference>